<dbReference type="SUPFAM" id="SSF81665">
    <property type="entry name" value="Calcium ATPase, transmembrane domain M"/>
    <property type="match status" value="1"/>
</dbReference>
<keyword evidence="3 12" id="KW-0812">Transmembrane</keyword>
<dbReference type="AlphaFoldDB" id="A0A2R5HJF1"/>
<comment type="caution">
    <text evidence="14">The sequence shown here is derived from an EMBL/GenBank/DDBJ whole genome shotgun (WGS) entry which is preliminary data.</text>
</comment>
<dbReference type="FunFam" id="2.70.150.10:FF:000002">
    <property type="entry name" value="Copper-transporting ATPase 1, putative"/>
    <property type="match status" value="1"/>
</dbReference>
<comment type="subcellular location">
    <subcellularLocation>
        <location evidence="1">Cell membrane</location>
        <topology evidence="1">Multi-pass membrane protein</topology>
    </subcellularLocation>
</comment>
<sequence>MMNKAYKNKNLLLYLVALALYLLATFLPFLPYGIAVVCYLLSMLLAGSHLIHEGFRETIRASIAARNFIPNIHILMLLAAIGSILLTAFEEASLLILIFAAAHFLEEYAEAKSRREITKLMAISPQKARRIGPDNQWQSVDVSSLQVGDRLMVLPGDQIASDGSVISGHSTVNEATITGESMPKEKMTGSPLYAATINGSGSLTMEVEKEVLNSLFSKILRMVETAQKNLTPKASRIKKLEPFYVKTVIYLIPAVFLIFMLTGLSIYASYEKSLIFLVAASPCALAASAIPASLSALSRLAKAGVLFKGASYLSELTDIQKIVFDKTGTLTRGKPELTDLIFLDKDNEALYRIIIASMEKEANHPLADAIREALPDGAILDLTVENKIGQGLLADYQGHHYRLFKAELEEENVLSLASQGKTVVNLQKDGESVALLAFRDLPHPKAQSAISYLKQEKIQPVMLTGDNRLTAKALADELGIDKVFSNRLPSEKSHIIDELKEEGPTAMIGDGVNDAPALAKANVGIAMGQGTDVAIEVADVVLMQNDLSKLVLAHRTAKSMNRIVWENMIFSFCMVIFLVSLNFIADSNINLSVLAHEGSTLLVILNSLRLLLPDKIVVK</sequence>
<keyword evidence="7" id="KW-0460">Magnesium</keyword>
<evidence type="ECO:0000256" key="4">
    <source>
        <dbReference type="ARBA" id="ARBA00022723"/>
    </source>
</evidence>
<evidence type="ECO:0000313" key="14">
    <source>
        <dbReference type="EMBL" id="GBG96698.1"/>
    </source>
</evidence>
<evidence type="ECO:0000256" key="2">
    <source>
        <dbReference type="ARBA" id="ARBA00006024"/>
    </source>
</evidence>
<evidence type="ECO:0000256" key="1">
    <source>
        <dbReference type="ARBA" id="ARBA00004651"/>
    </source>
</evidence>
<keyword evidence="6 12" id="KW-0067">ATP-binding</keyword>
<keyword evidence="5 12" id="KW-0547">Nucleotide-binding</keyword>
<keyword evidence="10" id="KW-0813">Transport</keyword>
<evidence type="ECO:0000256" key="8">
    <source>
        <dbReference type="ARBA" id="ARBA00022967"/>
    </source>
</evidence>
<dbReference type="Gene3D" id="3.40.50.1000">
    <property type="entry name" value="HAD superfamily/HAD-like"/>
    <property type="match status" value="1"/>
</dbReference>
<dbReference type="GO" id="GO:0005886">
    <property type="term" value="C:plasma membrane"/>
    <property type="evidence" value="ECO:0007669"/>
    <property type="project" value="UniProtKB-SubCell"/>
</dbReference>
<organism evidence="14 15">
    <name type="scientific">Lactococcus termiticola</name>
    <dbReference type="NCBI Taxonomy" id="2169526"/>
    <lineage>
        <taxon>Bacteria</taxon>
        <taxon>Bacillati</taxon>
        <taxon>Bacillota</taxon>
        <taxon>Bacilli</taxon>
        <taxon>Lactobacillales</taxon>
        <taxon>Streptococcaceae</taxon>
        <taxon>Lactococcus</taxon>
    </lineage>
</organism>
<keyword evidence="11 12" id="KW-0472">Membrane</keyword>
<evidence type="ECO:0000256" key="9">
    <source>
        <dbReference type="ARBA" id="ARBA00022989"/>
    </source>
</evidence>
<evidence type="ECO:0000256" key="6">
    <source>
        <dbReference type="ARBA" id="ARBA00022840"/>
    </source>
</evidence>
<accession>A0A2R5HJF1</accession>
<feature type="domain" description="P-type ATPase A" evidence="13">
    <location>
        <begin position="123"/>
        <end position="224"/>
    </location>
</feature>
<dbReference type="PROSITE" id="PS00154">
    <property type="entry name" value="ATPASE_E1_E2"/>
    <property type="match status" value="1"/>
</dbReference>
<dbReference type="InterPro" id="IPR036412">
    <property type="entry name" value="HAD-like_sf"/>
</dbReference>
<keyword evidence="12" id="KW-1003">Cell membrane</keyword>
<dbReference type="InterPro" id="IPR023298">
    <property type="entry name" value="ATPase_P-typ_TM_dom_sf"/>
</dbReference>
<dbReference type="PANTHER" id="PTHR43079">
    <property type="entry name" value="PROBABLE CADMIUM/ZINC-TRANSPORTING ATPASE HMA1"/>
    <property type="match status" value="1"/>
</dbReference>
<dbReference type="Gene3D" id="2.70.150.10">
    <property type="entry name" value="Calcium-transporting ATPase, cytoplasmic transduction domain A"/>
    <property type="match status" value="1"/>
</dbReference>
<evidence type="ECO:0000256" key="11">
    <source>
        <dbReference type="ARBA" id="ARBA00023136"/>
    </source>
</evidence>
<protein>
    <submittedName>
        <fullName evidence="14">Cation-transporting ATPase</fullName>
    </submittedName>
</protein>
<dbReference type="InterPro" id="IPR023214">
    <property type="entry name" value="HAD_sf"/>
</dbReference>
<gene>
    <name evidence="14" type="primary">zntA_1</name>
    <name evidence="14" type="ORF">NtB2_00822</name>
</gene>
<feature type="transmembrane region" description="Helical" evidence="12">
    <location>
        <begin position="274"/>
        <end position="297"/>
    </location>
</feature>
<dbReference type="GO" id="GO:0016887">
    <property type="term" value="F:ATP hydrolysis activity"/>
    <property type="evidence" value="ECO:0007669"/>
    <property type="project" value="InterPro"/>
</dbReference>
<dbReference type="GO" id="GO:0046872">
    <property type="term" value="F:metal ion binding"/>
    <property type="evidence" value="ECO:0007669"/>
    <property type="project" value="UniProtKB-KW"/>
</dbReference>
<feature type="transmembrane region" description="Helical" evidence="12">
    <location>
        <begin position="63"/>
        <end position="86"/>
    </location>
</feature>
<keyword evidence="9 12" id="KW-1133">Transmembrane helix</keyword>
<dbReference type="OrthoDB" id="9813266at2"/>
<feature type="transmembrane region" description="Helical" evidence="12">
    <location>
        <begin position="564"/>
        <end position="585"/>
    </location>
</feature>
<evidence type="ECO:0000256" key="7">
    <source>
        <dbReference type="ARBA" id="ARBA00022842"/>
    </source>
</evidence>
<dbReference type="InterPro" id="IPR059000">
    <property type="entry name" value="ATPase_P-type_domA"/>
</dbReference>
<dbReference type="InterPro" id="IPR027256">
    <property type="entry name" value="P-typ_ATPase_IB"/>
</dbReference>
<dbReference type="InterPro" id="IPR023299">
    <property type="entry name" value="ATPase_P-typ_cyto_dom_N"/>
</dbReference>
<keyword evidence="8" id="KW-1278">Translocase</keyword>
<evidence type="ECO:0000256" key="10">
    <source>
        <dbReference type="ARBA" id="ARBA00023065"/>
    </source>
</evidence>
<dbReference type="PRINTS" id="PR00119">
    <property type="entry name" value="CATATPASE"/>
</dbReference>
<dbReference type="NCBIfam" id="TIGR01512">
    <property type="entry name" value="ATPase-IB2_Cd"/>
    <property type="match status" value="1"/>
</dbReference>
<dbReference type="Gene3D" id="3.40.1110.10">
    <property type="entry name" value="Calcium-transporting ATPase, cytoplasmic domain N"/>
    <property type="match status" value="1"/>
</dbReference>
<dbReference type="PROSITE" id="PS01229">
    <property type="entry name" value="COF_2"/>
    <property type="match status" value="1"/>
</dbReference>
<evidence type="ECO:0000256" key="12">
    <source>
        <dbReference type="RuleBase" id="RU362081"/>
    </source>
</evidence>
<evidence type="ECO:0000313" key="15">
    <source>
        <dbReference type="Proteomes" id="UP000245021"/>
    </source>
</evidence>
<evidence type="ECO:0000256" key="3">
    <source>
        <dbReference type="ARBA" id="ARBA00022692"/>
    </source>
</evidence>
<dbReference type="NCBIfam" id="TIGR01525">
    <property type="entry name" value="ATPase-IB_hvy"/>
    <property type="match status" value="1"/>
</dbReference>
<keyword evidence="10" id="KW-0406">Ion transport</keyword>
<evidence type="ECO:0000256" key="5">
    <source>
        <dbReference type="ARBA" id="ARBA00022741"/>
    </source>
</evidence>
<keyword evidence="15" id="KW-1185">Reference proteome</keyword>
<evidence type="ECO:0000259" key="13">
    <source>
        <dbReference type="Pfam" id="PF00122"/>
    </source>
</evidence>
<feature type="transmembrane region" description="Helical" evidence="12">
    <location>
        <begin position="243"/>
        <end position="268"/>
    </location>
</feature>
<proteinExistence type="inferred from homology"/>
<keyword evidence="4 12" id="KW-0479">Metal-binding</keyword>
<dbReference type="PANTHER" id="PTHR43079:SF1">
    <property type="entry name" value="CADMIUM_ZINC-TRANSPORTING ATPASE HMA1, CHLOROPLASTIC-RELATED"/>
    <property type="match status" value="1"/>
</dbReference>
<dbReference type="GO" id="GO:0005524">
    <property type="term" value="F:ATP binding"/>
    <property type="evidence" value="ECO:0007669"/>
    <property type="project" value="UniProtKB-UniRule"/>
</dbReference>
<dbReference type="Pfam" id="PF00702">
    <property type="entry name" value="Hydrolase"/>
    <property type="match status" value="1"/>
</dbReference>
<dbReference type="GO" id="GO:0019829">
    <property type="term" value="F:ATPase-coupled monoatomic cation transmembrane transporter activity"/>
    <property type="evidence" value="ECO:0007669"/>
    <property type="project" value="InterPro"/>
</dbReference>
<dbReference type="InterPro" id="IPR051949">
    <property type="entry name" value="Cation_Transport_ATPase"/>
</dbReference>
<dbReference type="InterPro" id="IPR018303">
    <property type="entry name" value="ATPase_P-typ_P_site"/>
</dbReference>
<dbReference type="SUPFAM" id="SSF81653">
    <property type="entry name" value="Calcium ATPase, transduction domain A"/>
    <property type="match status" value="1"/>
</dbReference>
<comment type="similarity">
    <text evidence="2 12">Belongs to the cation transport ATPase (P-type) (TC 3.A.3) family. Type IB subfamily.</text>
</comment>
<dbReference type="InterPro" id="IPR008250">
    <property type="entry name" value="ATPase_P-typ_transduc_dom_A_sf"/>
</dbReference>
<dbReference type="NCBIfam" id="TIGR01494">
    <property type="entry name" value="ATPase_P-type"/>
    <property type="match status" value="1"/>
</dbReference>
<dbReference type="EMBL" id="BFFO01000004">
    <property type="protein sequence ID" value="GBG96698.1"/>
    <property type="molecule type" value="Genomic_DNA"/>
</dbReference>
<dbReference type="Proteomes" id="UP000245021">
    <property type="component" value="Unassembled WGS sequence"/>
</dbReference>
<dbReference type="Pfam" id="PF00122">
    <property type="entry name" value="E1-E2_ATPase"/>
    <property type="match status" value="1"/>
</dbReference>
<dbReference type="RefSeq" id="WP_109245674.1">
    <property type="nucleotide sequence ID" value="NZ_BFFO01000004.1"/>
</dbReference>
<dbReference type="SUPFAM" id="SSF56784">
    <property type="entry name" value="HAD-like"/>
    <property type="match status" value="1"/>
</dbReference>
<reference evidence="14 15" key="1">
    <citation type="journal article" date="2018" name="Genome Announc.">
        <title>Draft Genome Sequence of Lactococcus sp. Strain NtB2 (JCM 32569), Isolated from the Gut of the Higher Termite Nasutitermes takasagoensis.</title>
        <authorList>
            <person name="Noda S."/>
            <person name="Aihara C."/>
            <person name="Yuki M."/>
            <person name="Ohkuma M."/>
        </authorList>
    </citation>
    <scope>NUCLEOTIDE SEQUENCE [LARGE SCALE GENOMIC DNA]</scope>
    <source>
        <strain evidence="14 15">NtB2</strain>
    </source>
</reference>
<name>A0A2R5HJF1_9LACT</name>
<dbReference type="InterPro" id="IPR001757">
    <property type="entry name" value="P_typ_ATPase"/>
</dbReference>